<dbReference type="GeneTree" id="ENSGT01020000230401"/>
<dbReference type="InterPro" id="IPR037196">
    <property type="entry name" value="HSP90_C"/>
</dbReference>
<dbReference type="Proteomes" id="UP000007875">
    <property type="component" value="Unassembled WGS sequence"/>
</dbReference>
<evidence type="ECO:0000256" key="5">
    <source>
        <dbReference type="ARBA" id="ARBA00022946"/>
    </source>
</evidence>
<proteinExistence type="inferred from homology"/>
<dbReference type="Gene3D" id="3.30.230.80">
    <property type="match status" value="1"/>
</dbReference>
<reference evidence="9" key="3">
    <citation type="submission" date="2025-09" db="UniProtKB">
        <authorList>
            <consortium name="Ensembl"/>
        </authorList>
    </citation>
    <scope>IDENTIFICATION</scope>
</reference>
<dbReference type="GO" id="GO:0070013">
    <property type="term" value="C:intracellular organelle lumen"/>
    <property type="evidence" value="ECO:0007669"/>
    <property type="project" value="UniProtKB-ARBA"/>
</dbReference>
<feature type="binding site" evidence="8">
    <location>
        <position position="10"/>
    </location>
    <ligand>
        <name>ATP</name>
        <dbReference type="ChEBI" id="CHEBI:30616"/>
    </ligand>
</feature>
<dbReference type="InterPro" id="IPR020568">
    <property type="entry name" value="Ribosomal_Su5_D2-typ_SF"/>
</dbReference>
<feature type="binding site" evidence="8">
    <location>
        <begin position="39"/>
        <end position="44"/>
    </location>
    <ligand>
        <name>ATP</name>
        <dbReference type="ChEBI" id="CHEBI:30616"/>
    </ligand>
</feature>
<reference evidence="9" key="2">
    <citation type="submission" date="2025-08" db="UniProtKB">
        <authorList>
            <consortium name="Ensembl"/>
        </authorList>
    </citation>
    <scope>IDENTIFICATION</scope>
</reference>
<keyword evidence="4 8" id="KW-0067">ATP-binding</keyword>
<dbReference type="GO" id="GO:0051082">
    <property type="term" value="F:unfolded protein binding"/>
    <property type="evidence" value="ECO:0007669"/>
    <property type="project" value="InterPro"/>
</dbReference>
<dbReference type="SUPFAM" id="SSF110942">
    <property type="entry name" value="HSP90 C-terminal domain"/>
    <property type="match status" value="1"/>
</dbReference>
<dbReference type="FunFam" id="3.30.230.80:FF:000004">
    <property type="entry name" value="Heat shock protein 75 kDa"/>
    <property type="match status" value="1"/>
</dbReference>
<keyword evidence="10" id="KW-1185">Reference proteome</keyword>
<keyword evidence="3 8" id="KW-0547">Nucleotide-binding</keyword>
<evidence type="ECO:0000256" key="3">
    <source>
        <dbReference type="ARBA" id="ARBA00022741"/>
    </source>
</evidence>
<evidence type="ECO:0000256" key="6">
    <source>
        <dbReference type="ARBA" id="ARBA00023128"/>
    </source>
</evidence>
<dbReference type="GO" id="GO:0140662">
    <property type="term" value="F:ATP-dependent protein folding chaperone"/>
    <property type="evidence" value="ECO:0007669"/>
    <property type="project" value="InterPro"/>
</dbReference>
<organism evidence="9 10">
    <name type="scientific">Ciona savignyi</name>
    <name type="common">Pacific transparent sea squirt</name>
    <dbReference type="NCBI Taxonomy" id="51511"/>
    <lineage>
        <taxon>Eukaryota</taxon>
        <taxon>Metazoa</taxon>
        <taxon>Chordata</taxon>
        <taxon>Tunicata</taxon>
        <taxon>Ascidiacea</taxon>
        <taxon>Phlebobranchia</taxon>
        <taxon>Cionidae</taxon>
        <taxon>Ciona</taxon>
    </lineage>
</organism>
<dbReference type="AlphaFoldDB" id="H2YU59"/>
<evidence type="ECO:0000313" key="10">
    <source>
        <dbReference type="Proteomes" id="UP000007875"/>
    </source>
</evidence>
<reference evidence="10" key="1">
    <citation type="submission" date="2003-08" db="EMBL/GenBank/DDBJ databases">
        <authorList>
            <person name="Birren B."/>
            <person name="Nusbaum C."/>
            <person name="Abebe A."/>
            <person name="Abouelleil A."/>
            <person name="Adekoya E."/>
            <person name="Ait-zahra M."/>
            <person name="Allen N."/>
            <person name="Allen T."/>
            <person name="An P."/>
            <person name="Anderson M."/>
            <person name="Anderson S."/>
            <person name="Arachchi H."/>
            <person name="Armbruster J."/>
            <person name="Bachantsang P."/>
            <person name="Baldwin J."/>
            <person name="Barry A."/>
            <person name="Bayul T."/>
            <person name="Blitshsteyn B."/>
            <person name="Bloom T."/>
            <person name="Blye J."/>
            <person name="Boguslavskiy L."/>
            <person name="Borowsky M."/>
            <person name="Boukhgalter B."/>
            <person name="Brunache A."/>
            <person name="Butler J."/>
            <person name="Calixte N."/>
            <person name="Calvo S."/>
            <person name="Camarata J."/>
            <person name="Campo K."/>
            <person name="Chang J."/>
            <person name="Cheshatsang Y."/>
            <person name="Citroen M."/>
            <person name="Collymore A."/>
            <person name="Considine T."/>
            <person name="Cook A."/>
            <person name="Cooke P."/>
            <person name="Corum B."/>
            <person name="Cuomo C."/>
            <person name="David R."/>
            <person name="Dawoe T."/>
            <person name="Degray S."/>
            <person name="Dodge S."/>
            <person name="Dooley K."/>
            <person name="Dorje P."/>
            <person name="Dorjee K."/>
            <person name="Dorris L."/>
            <person name="Duffey N."/>
            <person name="Dupes A."/>
            <person name="Elkins T."/>
            <person name="Engels R."/>
            <person name="Erickson J."/>
            <person name="Farina A."/>
            <person name="Faro S."/>
            <person name="Ferreira P."/>
            <person name="Fischer H."/>
            <person name="Fitzgerald M."/>
            <person name="Foley K."/>
            <person name="Gage D."/>
            <person name="Galagan J."/>
            <person name="Gearin G."/>
            <person name="Gnerre S."/>
            <person name="Gnirke A."/>
            <person name="Goyette A."/>
            <person name="Graham J."/>
            <person name="Grandbois E."/>
            <person name="Gyaltsen K."/>
            <person name="Hafez N."/>
            <person name="Hagopian D."/>
            <person name="Hagos B."/>
            <person name="Hall J."/>
            <person name="Hatcher B."/>
            <person name="Heller A."/>
            <person name="Higgins H."/>
            <person name="Honan T."/>
            <person name="Horn A."/>
            <person name="Houde N."/>
            <person name="Hughes L."/>
            <person name="Hulme W."/>
            <person name="Husby E."/>
            <person name="Iliev I."/>
            <person name="Jaffe D."/>
            <person name="Jones C."/>
            <person name="Kamal M."/>
            <person name="Kamat A."/>
            <person name="Kamvysselis M."/>
            <person name="Karlsson E."/>
            <person name="Kells C."/>
            <person name="Kieu A."/>
            <person name="Kisner P."/>
            <person name="Kodira C."/>
            <person name="Kulbokas E."/>
            <person name="Labutti K."/>
            <person name="Lama D."/>
            <person name="Landers T."/>
            <person name="Leger J."/>
            <person name="Levine S."/>
            <person name="Lewis D."/>
            <person name="Lewis T."/>
            <person name="Lindblad-toh K."/>
            <person name="Liu X."/>
            <person name="Lokyitsang T."/>
            <person name="Lokyitsang Y."/>
            <person name="Lucien O."/>
            <person name="Lui A."/>
            <person name="Ma L.J."/>
            <person name="Mabbitt R."/>
            <person name="Macdonald J."/>
            <person name="Maclean C."/>
            <person name="Major J."/>
            <person name="Manning J."/>
            <person name="Marabella R."/>
            <person name="Maru K."/>
            <person name="Matthews C."/>
            <person name="Mauceli E."/>
            <person name="Mccarthy M."/>
            <person name="Mcdonough S."/>
            <person name="Mcghee T."/>
            <person name="Meldrim J."/>
            <person name="Meneus L."/>
            <person name="Mesirov J."/>
            <person name="Mihalev A."/>
            <person name="Mihova T."/>
            <person name="Mikkelsen T."/>
            <person name="Mlenga V."/>
            <person name="Moru K."/>
            <person name="Mozes J."/>
            <person name="Mulrain L."/>
            <person name="Munson G."/>
            <person name="Naylor J."/>
            <person name="Newes C."/>
            <person name="Nguyen C."/>
            <person name="Nguyen N."/>
            <person name="Nguyen T."/>
            <person name="Nicol R."/>
            <person name="Nielsen C."/>
            <person name="Nizzari M."/>
            <person name="Norbu C."/>
            <person name="Norbu N."/>
            <person name="O'donnell P."/>
            <person name="Okoawo O."/>
            <person name="O'leary S."/>
            <person name="Omotosho B."/>
            <person name="O'neill K."/>
            <person name="Osman S."/>
            <person name="Parker S."/>
            <person name="Perrin D."/>
            <person name="Phunkhang P."/>
            <person name="Piqani B."/>
            <person name="Purcell S."/>
            <person name="Rachupka T."/>
            <person name="Ramasamy U."/>
            <person name="Rameau R."/>
            <person name="Ray V."/>
            <person name="Raymond C."/>
            <person name="Retta R."/>
            <person name="Richardson S."/>
            <person name="Rise C."/>
            <person name="Rodriguez J."/>
            <person name="Rogers J."/>
            <person name="Rogov P."/>
            <person name="Rutman M."/>
            <person name="Schupbach R."/>
            <person name="Seaman C."/>
            <person name="Settipalli S."/>
            <person name="Sharpe T."/>
            <person name="Sheridan J."/>
            <person name="Sherpa N."/>
            <person name="Shi J."/>
            <person name="Smirnov S."/>
            <person name="Smith C."/>
            <person name="Sougnez C."/>
            <person name="Spencer B."/>
            <person name="Stalker J."/>
            <person name="Stange-thomann N."/>
            <person name="Stavropoulos S."/>
            <person name="Stetson K."/>
            <person name="Stone C."/>
            <person name="Stone S."/>
            <person name="Stubbs M."/>
            <person name="Talamas J."/>
            <person name="Tchuinga P."/>
            <person name="Tenzing P."/>
            <person name="Tesfaye S."/>
            <person name="Theodore J."/>
            <person name="Thoulutsang Y."/>
            <person name="Topham K."/>
            <person name="Towey S."/>
            <person name="Tsamla T."/>
            <person name="Tsomo N."/>
            <person name="Vallee D."/>
            <person name="Vassiliev H."/>
            <person name="Venkataraman V."/>
            <person name="Vinson J."/>
            <person name="Vo A."/>
            <person name="Wade C."/>
            <person name="Wang S."/>
            <person name="Wangchuk T."/>
            <person name="Wangdi T."/>
            <person name="Whittaker C."/>
            <person name="Wilkinson J."/>
            <person name="Wu Y."/>
            <person name="Wyman D."/>
            <person name="Yadav S."/>
            <person name="Yang S."/>
            <person name="Yang X."/>
            <person name="Yeager S."/>
            <person name="Yee E."/>
            <person name="Young G."/>
            <person name="Zainoun J."/>
            <person name="Zembeck L."/>
            <person name="Zimmer A."/>
            <person name="Zody M."/>
            <person name="Lander E."/>
        </authorList>
    </citation>
    <scope>NUCLEOTIDE SEQUENCE [LARGE SCALE GENOMIC DNA]</scope>
</reference>
<dbReference type="Gene3D" id="1.20.120.790">
    <property type="entry name" value="Heat shock protein 90, C-terminal domain"/>
    <property type="match status" value="1"/>
</dbReference>
<keyword evidence="5" id="KW-0809">Transit peptide</keyword>
<evidence type="ECO:0000256" key="1">
    <source>
        <dbReference type="ARBA" id="ARBA00004173"/>
    </source>
</evidence>
<dbReference type="Pfam" id="PF00183">
    <property type="entry name" value="HSP90"/>
    <property type="match status" value="2"/>
</dbReference>
<comment type="similarity">
    <text evidence="2">Belongs to the heat shock protein 90 family.</text>
</comment>
<dbReference type="PIRSF" id="PIRSF002583">
    <property type="entry name" value="Hsp90"/>
    <property type="match status" value="1"/>
</dbReference>
<evidence type="ECO:0000256" key="2">
    <source>
        <dbReference type="ARBA" id="ARBA00008239"/>
    </source>
</evidence>
<name>H2YU59_CIOSA</name>
<evidence type="ECO:0000256" key="4">
    <source>
        <dbReference type="ARBA" id="ARBA00022840"/>
    </source>
</evidence>
<dbReference type="InterPro" id="IPR020575">
    <property type="entry name" value="Hsp90_N"/>
</dbReference>
<dbReference type="GO" id="GO:0005739">
    <property type="term" value="C:mitochondrion"/>
    <property type="evidence" value="ECO:0007669"/>
    <property type="project" value="UniProtKB-SubCell"/>
</dbReference>
<dbReference type="PRINTS" id="PR00775">
    <property type="entry name" value="HEATSHOCK90"/>
</dbReference>
<dbReference type="SUPFAM" id="SSF55874">
    <property type="entry name" value="ATPase domain of HSP90 chaperone/DNA topoisomerase II/histidine kinase"/>
    <property type="match status" value="1"/>
</dbReference>
<feature type="binding site" evidence="8">
    <location>
        <position position="2"/>
    </location>
    <ligand>
        <name>ATP</name>
        <dbReference type="ChEBI" id="CHEBI:30616"/>
    </ligand>
</feature>
<evidence type="ECO:0000256" key="8">
    <source>
        <dbReference type="PIRSR" id="PIRSR002583-1"/>
    </source>
</evidence>
<dbReference type="Gene3D" id="3.40.50.11260">
    <property type="match status" value="1"/>
</dbReference>
<evidence type="ECO:0008006" key="11">
    <source>
        <dbReference type="Google" id="ProtNLM"/>
    </source>
</evidence>
<feature type="binding site" evidence="8">
    <location>
        <position position="90"/>
    </location>
    <ligand>
        <name>ATP</name>
        <dbReference type="ChEBI" id="CHEBI:30616"/>
    </ligand>
</feature>
<dbReference type="FunFam" id="3.40.50.11260:FF:000004">
    <property type="entry name" value="Heat shock protein 75 mitochondrial"/>
    <property type="match status" value="1"/>
</dbReference>
<evidence type="ECO:0000313" key="9">
    <source>
        <dbReference type="Ensembl" id="ENSCSAVP00000008869.1"/>
    </source>
</evidence>
<feature type="binding site" evidence="8">
    <location>
        <begin position="17"/>
        <end position="18"/>
    </location>
    <ligand>
        <name>ATP</name>
        <dbReference type="ChEBI" id="CHEBI:30616"/>
    </ligand>
</feature>
<keyword evidence="7" id="KW-0143">Chaperone</keyword>
<dbReference type="GO" id="GO:0016887">
    <property type="term" value="F:ATP hydrolysis activity"/>
    <property type="evidence" value="ECO:0007669"/>
    <property type="project" value="InterPro"/>
</dbReference>
<dbReference type="Ensembl" id="ENSCSAVT00000008983.1">
    <property type="protein sequence ID" value="ENSCSAVP00000008869.1"/>
    <property type="gene ID" value="ENSCSAVG00000005261.1"/>
</dbReference>
<feature type="binding site" evidence="8">
    <location>
        <position position="247"/>
    </location>
    <ligand>
        <name>ATP</name>
        <dbReference type="ChEBI" id="CHEBI:30616"/>
    </ligand>
</feature>
<dbReference type="InterPro" id="IPR001404">
    <property type="entry name" value="Hsp90_fam"/>
</dbReference>
<comment type="subcellular location">
    <subcellularLocation>
        <location evidence="1">Mitochondrion</location>
    </subcellularLocation>
</comment>
<keyword evidence="6" id="KW-0496">Mitochondrion</keyword>
<dbReference type="InterPro" id="IPR036890">
    <property type="entry name" value="HATPase_C_sf"/>
</dbReference>
<dbReference type="Gene3D" id="3.30.565.10">
    <property type="entry name" value="Histidine kinase-like ATPase, C-terminal domain"/>
    <property type="match status" value="1"/>
</dbReference>
<protein>
    <recommendedName>
        <fullName evidence="11">Histidine kinase/HSP90-like ATPase domain-containing protein</fullName>
    </recommendedName>
</protein>
<accession>H2YU59</accession>
<sequence>GMTMEELTSNLGTIARSGSKAFLKAATEKGDANSSIIGQFGVGFYSTFMVGNKVTVYTRSHDSDSTGYSWTSEGGVSYKITEAEQVNPGTKIVVHLRPECRKFAEEETVKNIIKKHSAICRFPFNINVLFIANLSFTQPLWTLEPRDIDEDQHLNFFRYLSNNQDDHFLYKLFYKTDAPLNIRSIFYVSEQQPTMLDMARDSSGASGVSLYSRKVLVQHKTTNLLPKWLRFLTGVVDSEDIPLNLSRELLQNSSLISKLRETLTSRLIRFFLDQSKKDPEKYLKFHANYKLFITEGVLSEDIQDKREEVAQLLRYESSKLEGGEVTSLKDYIGRMEGEQRNILYLCAPSRNLAESSPYFESLKDSGREVLFCYDPYDEVTMLQLKTYDGYVGWVSLRIQGVSDPICTLKQCSVKQFIQASACKPAVWVFVIRFSFFSRKQLFSLENEVVASSFKTDNDPKPPVEGEITMSDSQSKDLTDWAKAALDVKVTDVKVTDKLDKHPAMVTVWEMGSVRHFLKSQYLTDPKGLSESERTALFKPTLQLNSNHPIVMKMSKLKTENEELAKALLEQLYDNAMVSAGLFEDARPMVNRLNDLLTKVLEKH</sequence>
<evidence type="ECO:0000256" key="7">
    <source>
        <dbReference type="ARBA" id="ARBA00023186"/>
    </source>
</evidence>
<dbReference type="SUPFAM" id="SSF54211">
    <property type="entry name" value="Ribosomal protein S5 domain 2-like"/>
    <property type="match status" value="1"/>
</dbReference>
<dbReference type="FunFam" id="1.20.120.790:FF:000004">
    <property type="entry name" value="Heat shock protein 75 kDa"/>
    <property type="match status" value="1"/>
</dbReference>
<dbReference type="GO" id="GO:0005524">
    <property type="term" value="F:ATP binding"/>
    <property type="evidence" value="ECO:0007669"/>
    <property type="project" value="UniProtKB-KW"/>
</dbReference>
<dbReference type="PANTHER" id="PTHR11528">
    <property type="entry name" value="HEAT SHOCK PROTEIN 90 FAMILY MEMBER"/>
    <property type="match status" value="1"/>
</dbReference>